<name>A0A921S653_SORBI</name>
<accession>A0A921S653</accession>
<evidence type="ECO:0000313" key="2">
    <source>
        <dbReference type="Proteomes" id="UP000807115"/>
    </source>
</evidence>
<reference evidence="1" key="2">
    <citation type="submission" date="2020-10" db="EMBL/GenBank/DDBJ databases">
        <authorList>
            <person name="Cooper E.A."/>
            <person name="Brenton Z.W."/>
            <person name="Flinn B.S."/>
            <person name="Jenkins J."/>
            <person name="Shu S."/>
            <person name="Flowers D."/>
            <person name="Luo F."/>
            <person name="Wang Y."/>
            <person name="Xia P."/>
            <person name="Barry K."/>
            <person name="Daum C."/>
            <person name="Lipzen A."/>
            <person name="Yoshinaga Y."/>
            <person name="Schmutz J."/>
            <person name="Saski C."/>
            <person name="Vermerris W."/>
            <person name="Kresovich S."/>
        </authorList>
    </citation>
    <scope>NUCLEOTIDE SEQUENCE</scope>
</reference>
<comment type="caution">
    <text evidence="1">The sequence shown here is derived from an EMBL/GenBank/DDBJ whole genome shotgun (WGS) entry which is preliminary data.</text>
</comment>
<dbReference type="EMBL" id="CM027680">
    <property type="protein sequence ID" value="KAG0552788.1"/>
    <property type="molecule type" value="Genomic_DNA"/>
</dbReference>
<evidence type="ECO:0000313" key="1">
    <source>
        <dbReference type="EMBL" id="KAG0552788.1"/>
    </source>
</evidence>
<protein>
    <submittedName>
        <fullName evidence="1">Uncharacterized protein</fullName>
    </submittedName>
</protein>
<organism evidence="1 2">
    <name type="scientific">Sorghum bicolor</name>
    <name type="common">Sorghum</name>
    <name type="synonym">Sorghum vulgare</name>
    <dbReference type="NCBI Taxonomy" id="4558"/>
    <lineage>
        <taxon>Eukaryota</taxon>
        <taxon>Viridiplantae</taxon>
        <taxon>Streptophyta</taxon>
        <taxon>Embryophyta</taxon>
        <taxon>Tracheophyta</taxon>
        <taxon>Spermatophyta</taxon>
        <taxon>Magnoliopsida</taxon>
        <taxon>Liliopsida</taxon>
        <taxon>Poales</taxon>
        <taxon>Poaceae</taxon>
        <taxon>PACMAD clade</taxon>
        <taxon>Panicoideae</taxon>
        <taxon>Andropogonodae</taxon>
        <taxon>Andropogoneae</taxon>
        <taxon>Sorghinae</taxon>
        <taxon>Sorghum</taxon>
    </lineage>
</organism>
<sequence length="79" mass="8596">MGTYNHLWSIAKRNAMAVVIGISISDRYVAFTSVTGESMYPTFTASSSVWGDSLRSCSGEGYPHNLASIEDWPSGEKDT</sequence>
<reference evidence="1" key="1">
    <citation type="journal article" date="2019" name="BMC Genomics">
        <title>A new reference genome for Sorghum bicolor reveals high levels of sequence similarity between sweet and grain genotypes: implications for the genetics of sugar metabolism.</title>
        <authorList>
            <person name="Cooper E.A."/>
            <person name="Brenton Z.W."/>
            <person name="Flinn B.S."/>
            <person name="Jenkins J."/>
            <person name="Shu S."/>
            <person name="Flowers D."/>
            <person name="Luo F."/>
            <person name="Wang Y."/>
            <person name="Xia P."/>
            <person name="Barry K."/>
            <person name="Daum C."/>
            <person name="Lipzen A."/>
            <person name="Yoshinaga Y."/>
            <person name="Schmutz J."/>
            <person name="Saski C."/>
            <person name="Vermerris W."/>
            <person name="Kresovich S."/>
        </authorList>
    </citation>
    <scope>NUCLEOTIDE SEQUENCE</scope>
</reference>
<dbReference type="Proteomes" id="UP000807115">
    <property type="component" value="Chromosome 1"/>
</dbReference>
<gene>
    <name evidence="1" type="ORF">BDA96_01G537600</name>
</gene>
<dbReference type="AlphaFoldDB" id="A0A921S653"/>
<proteinExistence type="predicted"/>